<sequence length="76" mass="8690">MRDTRLSEPTEHYVFNDSQAIVLECAFQWDSVPDRDPIELERMTAHCAVRALAELCEGLVRPMTFGVTGNWVDEYG</sequence>
<dbReference type="AlphaFoldDB" id="A0A4U0MUE3"/>
<keyword evidence="2" id="KW-1185">Reference proteome</keyword>
<gene>
    <name evidence="1" type="ORF">FCH28_30580</name>
</gene>
<comment type="caution">
    <text evidence="1">The sequence shown here is derived from an EMBL/GenBank/DDBJ whole genome shotgun (WGS) entry which is preliminary data.</text>
</comment>
<name>A0A4U0MUE3_9ACTN</name>
<dbReference type="EMBL" id="SUMB01000012">
    <property type="protein sequence ID" value="TJZ44651.1"/>
    <property type="molecule type" value="Genomic_DNA"/>
</dbReference>
<evidence type="ECO:0000313" key="1">
    <source>
        <dbReference type="EMBL" id="TJZ44651.1"/>
    </source>
</evidence>
<evidence type="ECO:0000313" key="2">
    <source>
        <dbReference type="Proteomes" id="UP000308697"/>
    </source>
</evidence>
<accession>A0A4U0MUE3</accession>
<dbReference type="OrthoDB" id="4315814at2"/>
<dbReference type="RefSeq" id="WP_136743410.1">
    <property type="nucleotide sequence ID" value="NZ_SUMB01000012.1"/>
</dbReference>
<protein>
    <submittedName>
        <fullName evidence="1">Uncharacterized protein</fullName>
    </submittedName>
</protein>
<reference evidence="1 2" key="1">
    <citation type="submission" date="2019-04" db="EMBL/GenBank/DDBJ databases">
        <title>Streptomyces piniterrae sp. nov., a heliquinomycin-producing actinomycete isolated from rhizosphere soil of Pinus yunnanensis.</title>
        <authorList>
            <person name="Zhuang X."/>
            <person name="Zhao J."/>
        </authorList>
    </citation>
    <scope>NUCLEOTIDE SEQUENCE [LARGE SCALE GENOMIC DNA]</scope>
    <source>
        <strain evidence="2">jys28</strain>
    </source>
</reference>
<organism evidence="1 2">
    <name type="scientific">Streptomyces piniterrae</name>
    <dbReference type="NCBI Taxonomy" id="2571125"/>
    <lineage>
        <taxon>Bacteria</taxon>
        <taxon>Bacillati</taxon>
        <taxon>Actinomycetota</taxon>
        <taxon>Actinomycetes</taxon>
        <taxon>Kitasatosporales</taxon>
        <taxon>Streptomycetaceae</taxon>
        <taxon>Streptomyces</taxon>
    </lineage>
</organism>
<proteinExistence type="predicted"/>
<dbReference type="Proteomes" id="UP000308697">
    <property type="component" value="Unassembled WGS sequence"/>
</dbReference>